<feature type="region of interest" description="Disordered" evidence="7">
    <location>
        <begin position="225"/>
        <end position="294"/>
    </location>
</feature>
<dbReference type="EMBL" id="CP025682">
    <property type="protein sequence ID" value="AUN93973.1"/>
    <property type="molecule type" value="Genomic_DNA"/>
</dbReference>
<evidence type="ECO:0000256" key="4">
    <source>
        <dbReference type="ARBA" id="ARBA00022833"/>
    </source>
</evidence>
<dbReference type="SMART" id="SM01057">
    <property type="entry name" value="Carb_anhydrase"/>
    <property type="match status" value="1"/>
</dbReference>
<dbReference type="PROSITE" id="PS51144">
    <property type="entry name" value="ALPHA_CA_2"/>
    <property type="match status" value="1"/>
</dbReference>
<comment type="catalytic activity">
    <reaction evidence="6">
        <text>hydrogencarbonate + H(+) = CO2 + H2O</text>
        <dbReference type="Rhea" id="RHEA:10748"/>
        <dbReference type="ChEBI" id="CHEBI:15377"/>
        <dbReference type="ChEBI" id="CHEBI:15378"/>
        <dbReference type="ChEBI" id="CHEBI:16526"/>
        <dbReference type="ChEBI" id="CHEBI:17544"/>
        <dbReference type="EC" id="4.2.1.1"/>
    </reaction>
</comment>
<dbReference type="CDD" id="cd03124">
    <property type="entry name" value="alpha_CA_prokaryotic_like"/>
    <property type="match status" value="1"/>
</dbReference>
<evidence type="ECO:0000256" key="2">
    <source>
        <dbReference type="ARBA" id="ARBA00012925"/>
    </source>
</evidence>
<organism evidence="9 10">
    <name type="scientific">Pseudazoarcus pumilus</name>
    <dbReference type="NCBI Taxonomy" id="2067960"/>
    <lineage>
        <taxon>Bacteria</taxon>
        <taxon>Pseudomonadati</taxon>
        <taxon>Pseudomonadota</taxon>
        <taxon>Betaproteobacteria</taxon>
        <taxon>Rhodocyclales</taxon>
        <taxon>Zoogloeaceae</taxon>
        <taxon>Pseudazoarcus</taxon>
    </lineage>
</organism>
<dbReference type="Proteomes" id="UP000242205">
    <property type="component" value="Chromosome"/>
</dbReference>
<dbReference type="PANTHER" id="PTHR18952">
    <property type="entry name" value="CARBONIC ANHYDRASE"/>
    <property type="match status" value="1"/>
</dbReference>
<dbReference type="OrthoDB" id="5327615at2"/>
<keyword evidence="10" id="KW-1185">Reference proteome</keyword>
<gene>
    <name evidence="9" type="ORF">C0099_02815</name>
</gene>
<dbReference type="PANTHER" id="PTHR18952:SF265">
    <property type="entry name" value="CARBONIC ANHYDRASE"/>
    <property type="match status" value="1"/>
</dbReference>
<evidence type="ECO:0000256" key="6">
    <source>
        <dbReference type="ARBA" id="ARBA00048348"/>
    </source>
</evidence>
<sequence length="512" mass="56301">MKASNCVLSPISASATMPVETRKASRARVMRWHLARVRPTPSCGHCAAAHCIVGPGLKKLAAGAVVVSDTASPAGTSMPLVSRLVAPAIVVLSLLAGPVVAGGWVTIARDNARQVQIDRDAIIQSDAGTRVAWARMLLGEEEAGRLGYVAVHALNRYDCRNRSFMPVRRRYLDARSIIVREEEVADQTPRQVAPGGVDDRLWREVCRPPSTADLMELALEAERMARAADEQTRAQTPPQSPPPEAGVERSEPASGPARLGSEARREALATRTASRPAAPDPLAPRHPPIEWSYEDLTGPEMWGRLRPDWTECRDGRRQSPIDLHSGLAVNLEAPQFDYRPSYFRVIDTGRLLRIHAGEGLGATLRGERYELVYIEVHRPGEARVDGRIHDLSVDLHHRAPDGRMAVVSVQFEAGNDDHPVLAEWLASLPLERGGQYAPDRTVDLSALIPAERAHYLYSGSLTVPPCTEGVLRVVFKQPMQLSWEQLGVIARLHPPSARPLQPTRDRRVLELR</sequence>
<comment type="similarity">
    <text evidence="1">Belongs to the alpha-carbonic anhydrase family.</text>
</comment>
<protein>
    <recommendedName>
        <fullName evidence="2">carbonic anhydrase</fullName>
        <ecNumber evidence="2">4.2.1.1</ecNumber>
    </recommendedName>
</protein>
<dbReference type="Pfam" id="PF16747">
    <property type="entry name" value="Adhesin_E"/>
    <property type="match status" value="1"/>
</dbReference>
<proteinExistence type="inferred from homology"/>
<dbReference type="InterPro" id="IPR041891">
    <property type="entry name" value="Alpha_CA_prokaryot-like"/>
</dbReference>
<evidence type="ECO:0000256" key="7">
    <source>
        <dbReference type="SAM" id="MobiDB-lite"/>
    </source>
</evidence>
<dbReference type="KEGG" id="atw:C0099_02815"/>
<keyword evidence="4" id="KW-0862">Zinc</keyword>
<dbReference type="InterPro" id="IPR036398">
    <property type="entry name" value="CA_dom_sf"/>
</dbReference>
<dbReference type="SUPFAM" id="SSF51069">
    <property type="entry name" value="Carbonic anhydrase"/>
    <property type="match status" value="1"/>
</dbReference>
<dbReference type="GO" id="GO:0008270">
    <property type="term" value="F:zinc ion binding"/>
    <property type="evidence" value="ECO:0007669"/>
    <property type="project" value="InterPro"/>
</dbReference>
<evidence type="ECO:0000259" key="8">
    <source>
        <dbReference type="PROSITE" id="PS51144"/>
    </source>
</evidence>
<dbReference type="Gene3D" id="3.10.200.10">
    <property type="entry name" value="Alpha carbonic anhydrase"/>
    <property type="match status" value="1"/>
</dbReference>
<keyword evidence="3" id="KW-0479">Metal-binding</keyword>
<keyword evidence="5" id="KW-0456">Lyase</keyword>
<feature type="domain" description="Alpha-carbonic anhydrase" evidence="8">
    <location>
        <begin position="289"/>
        <end position="512"/>
    </location>
</feature>
<evidence type="ECO:0000313" key="10">
    <source>
        <dbReference type="Proteomes" id="UP000242205"/>
    </source>
</evidence>
<accession>A0A2I6S3Y3</accession>
<evidence type="ECO:0000256" key="1">
    <source>
        <dbReference type="ARBA" id="ARBA00010718"/>
    </source>
</evidence>
<dbReference type="InterPro" id="IPR001148">
    <property type="entry name" value="CA_dom"/>
</dbReference>
<reference evidence="9 10" key="1">
    <citation type="submission" date="2018-01" db="EMBL/GenBank/DDBJ databases">
        <authorList>
            <person name="Fu G.-Y."/>
        </authorList>
    </citation>
    <scope>NUCLEOTIDE SEQUENCE [LARGE SCALE GENOMIC DNA]</scope>
    <source>
        <strain evidence="9 10">SY39</strain>
    </source>
</reference>
<dbReference type="EC" id="4.2.1.1" evidence="2"/>
<dbReference type="InterPro" id="IPR023561">
    <property type="entry name" value="Carbonic_anhydrase_a-class"/>
</dbReference>
<dbReference type="GO" id="GO:0004089">
    <property type="term" value="F:carbonate dehydratase activity"/>
    <property type="evidence" value="ECO:0007669"/>
    <property type="project" value="UniProtKB-EC"/>
</dbReference>
<evidence type="ECO:0000256" key="5">
    <source>
        <dbReference type="ARBA" id="ARBA00023239"/>
    </source>
</evidence>
<dbReference type="Pfam" id="PF00194">
    <property type="entry name" value="Carb_anhydrase"/>
    <property type="match status" value="1"/>
</dbReference>
<dbReference type="InterPro" id="IPR031939">
    <property type="entry name" value="Adhesin_E-like"/>
</dbReference>
<evidence type="ECO:0000256" key="3">
    <source>
        <dbReference type="ARBA" id="ARBA00022723"/>
    </source>
</evidence>
<evidence type="ECO:0000313" key="9">
    <source>
        <dbReference type="EMBL" id="AUN93973.1"/>
    </source>
</evidence>
<name>A0A2I6S3Y3_9RHOO</name>
<dbReference type="AlphaFoldDB" id="A0A2I6S3Y3"/>